<gene>
    <name evidence="7" type="ORF">BCR43DRAFT_491242</name>
</gene>
<dbReference type="Gene3D" id="4.10.240.10">
    <property type="entry name" value="Zn(2)-C6 fungal-type DNA-binding domain"/>
    <property type="match status" value="1"/>
</dbReference>
<dbReference type="PROSITE" id="PS00463">
    <property type="entry name" value="ZN2_CY6_FUNGAL_1"/>
    <property type="match status" value="1"/>
</dbReference>
<organism evidence="7 8">
    <name type="scientific">Syncephalastrum racemosum</name>
    <name type="common">Filamentous fungus</name>
    <dbReference type="NCBI Taxonomy" id="13706"/>
    <lineage>
        <taxon>Eukaryota</taxon>
        <taxon>Fungi</taxon>
        <taxon>Fungi incertae sedis</taxon>
        <taxon>Mucoromycota</taxon>
        <taxon>Mucoromycotina</taxon>
        <taxon>Mucoromycetes</taxon>
        <taxon>Mucorales</taxon>
        <taxon>Syncephalastraceae</taxon>
        <taxon>Syncephalastrum</taxon>
    </lineage>
</organism>
<feature type="region of interest" description="Disordered" evidence="5">
    <location>
        <begin position="38"/>
        <end position="59"/>
    </location>
</feature>
<dbReference type="PANTHER" id="PTHR47424:SF3">
    <property type="entry name" value="REGULATORY PROTEIN GAL4"/>
    <property type="match status" value="1"/>
</dbReference>
<dbReference type="GO" id="GO:0003677">
    <property type="term" value="F:DNA binding"/>
    <property type="evidence" value="ECO:0007669"/>
    <property type="project" value="UniProtKB-KW"/>
</dbReference>
<evidence type="ECO:0000256" key="2">
    <source>
        <dbReference type="ARBA" id="ARBA00023125"/>
    </source>
</evidence>
<dbReference type="PROSITE" id="PS50048">
    <property type="entry name" value="ZN2_CY6_FUNGAL_2"/>
    <property type="match status" value="1"/>
</dbReference>
<evidence type="ECO:0000256" key="3">
    <source>
        <dbReference type="ARBA" id="ARBA00023163"/>
    </source>
</evidence>
<dbReference type="AlphaFoldDB" id="A0A1X2HBL2"/>
<feature type="compositionally biased region" description="Polar residues" evidence="5">
    <location>
        <begin position="38"/>
        <end position="50"/>
    </location>
</feature>
<protein>
    <recommendedName>
        <fullName evidence="6">Zn(2)-C6 fungal-type domain-containing protein</fullName>
    </recommendedName>
</protein>
<dbReference type="Proteomes" id="UP000242180">
    <property type="component" value="Unassembled WGS sequence"/>
</dbReference>
<feature type="compositionally biased region" description="Polar residues" evidence="5">
    <location>
        <begin position="86"/>
        <end position="96"/>
    </location>
</feature>
<dbReference type="EMBL" id="MCGN01000005">
    <property type="protein sequence ID" value="ORY96198.1"/>
    <property type="molecule type" value="Genomic_DNA"/>
</dbReference>
<evidence type="ECO:0000256" key="1">
    <source>
        <dbReference type="ARBA" id="ARBA00023015"/>
    </source>
</evidence>
<keyword evidence="4" id="KW-0539">Nucleus</keyword>
<dbReference type="CDD" id="cd12148">
    <property type="entry name" value="fungal_TF_MHR"/>
    <property type="match status" value="1"/>
</dbReference>
<dbReference type="InterPro" id="IPR036864">
    <property type="entry name" value="Zn2-C6_fun-type_DNA-bd_sf"/>
</dbReference>
<keyword evidence="8" id="KW-1185">Reference proteome</keyword>
<accession>A0A1X2HBL2</accession>
<dbReference type="InterPro" id="IPR051127">
    <property type="entry name" value="Fungal_SecMet_Regulators"/>
</dbReference>
<evidence type="ECO:0000313" key="8">
    <source>
        <dbReference type="Proteomes" id="UP000242180"/>
    </source>
</evidence>
<dbReference type="SUPFAM" id="SSF57701">
    <property type="entry name" value="Zn2/Cys6 DNA-binding domain"/>
    <property type="match status" value="1"/>
</dbReference>
<dbReference type="GO" id="GO:0000981">
    <property type="term" value="F:DNA-binding transcription factor activity, RNA polymerase II-specific"/>
    <property type="evidence" value="ECO:0007669"/>
    <property type="project" value="InterPro"/>
</dbReference>
<dbReference type="PANTHER" id="PTHR47424">
    <property type="entry name" value="REGULATORY PROTEIN GAL4"/>
    <property type="match status" value="1"/>
</dbReference>
<evidence type="ECO:0000259" key="6">
    <source>
        <dbReference type="PROSITE" id="PS50048"/>
    </source>
</evidence>
<dbReference type="OrthoDB" id="39175at2759"/>
<sequence length="599" mass="68835">MSDVAKASAQNDSSNTPVSKDLSCLRCRKKKAKCSKTRPTCTRCARSNQPCEYPDAPPNLTDLSQKVLNLYGTLRALERDFLQRYAQNNEQESDQLGTKRRREGLDDDDEQATEGLTEPQPKRTKHEPEWATTLTDAGSWSMYLSDQGGLAVDAVVRTFPEMTLFLRDFSQQIQTDDVECPFDWEAEDEADDELDEDEYLVRIPVASIQHLLADVQKTEAPRTPSDRNISDKDLKSRVLSRHDAMRAYVNAFYDQIESKNVAIHILELARHIKSYIYEGDGKTSPTYWICLCSVYATAVTFEHQALQGDCVEYAKRLMMQEMQHNDFDEHPMAACIVLLSAWILGANTKILHMATRICCFNLYREQHVREWQTIAASLLYYDTYASFFTDAHTTYGIGEAENWLESYANQLCDPKTAEPGATSAVLLKTQASCFLRQVLKLFYVRDASMVSSFRKVDVDHVLILVRDIETWEHNLPHWAQWDTPVDNVLCKRERFRLHLLHGITKILLYRPFCSVHNDTQQDEEEPEQTHTRTTFFDMSIATAERLITCIEGTLYTEWTVTATRLVDELFQRVRHTFGCDEDLMEQINALQASLDCNKD</sequence>
<name>A0A1X2HBL2_SYNRA</name>
<dbReference type="STRING" id="13706.A0A1X2HBL2"/>
<dbReference type="SMART" id="SM00066">
    <property type="entry name" value="GAL4"/>
    <property type="match status" value="1"/>
</dbReference>
<keyword evidence="3" id="KW-0804">Transcription</keyword>
<feature type="region of interest" description="Disordered" evidence="5">
    <location>
        <begin position="86"/>
        <end position="129"/>
    </location>
</feature>
<feature type="domain" description="Zn(2)-C6 fungal-type" evidence="6">
    <location>
        <begin position="23"/>
        <end position="53"/>
    </location>
</feature>
<dbReference type="InterPro" id="IPR001138">
    <property type="entry name" value="Zn2Cys6_DnaBD"/>
</dbReference>
<dbReference type="OMA" id="KCSKTRP"/>
<dbReference type="InParanoid" id="A0A1X2HBL2"/>
<keyword evidence="1" id="KW-0805">Transcription regulation</keyword>
<dbReference type="CDD" id="cd00067">
    <property type="entry name" value="GAL4"/>
    <property type="match status" value="1"/>
</dbReference>
<dbReference type="GO" id="GO:0008270">
    <property type="term" value="F:zinc ion binding"/>
    <property type="evidence" value="ECO:0007669"/>
    <property type="project" value="InterPro"/>
</dbReference>
<proteinExistence type="predicted"/>
<comment type="caution">
    <text evidence="7">The sequence shown here is derived from an EMBL/GenBank/DDBJ whole genome shotgun (WGS) entry which is preliminary data.</text>
</comment>
<dbReference type="Pfam" id="PF00172">
    <property type="entry name" value="Zn_clus"/>
    <property type="match status" value="1"/>
</dbReference>
<evidence type="ECO:0000313" key="7">
    <source>
        <dbReference type="EMBL" id="ORY96198.1"/>
    </source>
</evidence>
<keyword evidence="2" id="KW-0238">DNA-binding</keyword>
<evidence type="ECO:0000256" key="5">
    <source>
        <dbReference type="SAM" id="MobiDB-lite"/>
    </source>
</evidence>
<evidence type="ECO:0000256" key="4">
    <source>
        <dbReference type="ARBA" id="ARBA00023242"/>
    </source>
</evidence>
<reference evidence="7 8" key="1">
    <citation type="submission" date="2016-07" db="EMBL/GenBank/DDBJ databases">
        <title>Pervasive Adenine N6-methylation of Active Genes in Fungi.</title>
        <authorList>
            <consortium name="DOE Joint Genome Institute"/>
            <person name="Mondo S.J."/>
            <person name="Dannebaum R.O."/>
            <person name="Kuo R.C."/>
            <person name="Labutti K."/>
            <person name="Haridas S."/>
            <person name="Kuo A."/>
            <person name="Salamov A."/>
            <person name="Ahrendt S.R."/>
            <person name="Lipzen A."/>
            <person name="Sullivan W."/>
            <person name="Andreopoulos W.B."/>
            <person name="Clum A."/>
            <person name="Lindquist E."/>
            <person name="Daum C."/>
            <person name="Ramamoorthy G.K."/>
            <person name="Gryganskyi A."/>
            <person name="Culley D."/>
            <person name="Magnuson J.K."/>
            <person name="James T.Y."/>
            <person name="O'Malley M.A."/>
            <person name="Stajich J.E."/>
            <person name="Spatafora J.W."/>
            <person name="Visel A."/>
            <person name="Grigoriev I.V."/>
        </authorList>
    </citation>
    <scope>NUCLEOTIDE SEQUENCE [LARGE SCALE GENOMIC DNA]</scope>
    <source>
        <strain evidence="7 8">NRRL 2496</strain>
    </source>
</reference>